<dbReference type="AlphaFoldDB" id="A0A699JJS1"/>
<feature type="non-terminal residue" evidence="1">
    <location>
        <position position="1"/>
    </location>
</feature>
<reference evidence="1" key="1">
    <citation type="journal article" date="2019" name="Sci. Rep.">
        <title>Draft genome of Tanacetum cinerariifolium, the natural source of mosquito coil.</title>
        <authorList>
            <person name="Yamashiro T."/>
            <person name="Shiraishi A."/>
            <person name="Satake H."/>
            <person name="Nakayama K."/>
        </authorList>
    </citation>
    <scope>NUCLEOTIDE SEQUENCE</scope>
</reference>
<protein>
    <submittedName>
        <fullName evidence="1">Uncharacterized protein</fullName>
    </submittedName>
</protein>
<proteinExistence type="predicted"/>
<sequence length="108" mass="12037">CHECVIHKTDGRLALDVVVTKDMVVFELVSTIDQLLLVCKNTYLVLNKGFHFLNMVTEIDIQKAPPSRDGLDVYLHFSSKARHKIEDGIPIDFVIMKGTAGARPPSTT</sequence>
<gene>
    <name evidence="1" type="ORF">Tci_614226</name>
</gene>
<name>A0A699JJS1_TANCI</name>
<evidence type="ECO:0000313" key="1">
    <source>
        <dbReference type="EMBL" id="GFA42254.1"/>
    </source>
</evidence>
<organism evidence="1">
    <name type="scientific">Tanacetum cinerariifolium</name>
    <name type="common">Dalmatian daisy</name>
    <name type="synonym">Chrysanthemum cinerariifolium</name>
    <dbReference type="NCBI Taxonomy" id="118510"/>
    <lineage>
        <taxon>Eukaryota</taxon>
        <taxon>Viridiplantae</taxon>
        <taxon>Streptophyta</taxon>
        <taxon>Embryophyta</taxon>
        <taxon>Tracheophyta</taxon>
        <taxon>Spermatophyta</taxon>
        <taxon>Magnoliopsida</taxon>
        <taxon>eudicotyledons</taxon>
        <taxon>Gunneridae</taxon>
        <taxon>Pentapetalae</taxon>
        <taxon>asterids</taxon>
        <taxon>campanulids</taxon>
        <taxon>Asterales</taxon>
        <taxon>Asteraceae</taxon>
        <taxon>Asteroideae</taxon>
        <taxon>Anthemideae</taxon>
        <taxon>Anthemidinae</taxon>
        <taxon>Tanacetum</taxon>
    </lineage>
</organism>
<accession>A0A699JJS1</accession>
<comment type="caution">
    <text evidence="1">The sequence shown here is derived from an EMBL/GenBank/DDBJ whole genome shotgun (WGS) entry which is preliminary data.</text>
</comment>
<dbReference type="EMBL" id="BKCJ010421304">
    <property type="protein sequence ID" value="GFA42254.1"/>
    <property type="molecule type" value="Genomic_DNA"/>
</dbReference>